<sequence length="221" mass="24373">MLSLGVPVLRIEADNTGSHWAAHAESQMAGGLSQVLPICIGARVMLTANLWIEKGLVNGSVGTVEDLAWDWLPETQPHESQEAARRTDGSIRFLHRPALLQRRSRPCDGYTHLSSGEPSHLQGQALHSYAVSLDCRLCHHGYKSQGTTLDRAVVDVSAKDFSLGQSYVVVSRVKTLDGIMFNVPFDHPSICGRVRPQNDPRRKDAEDRLCYHLPADADDID</sequence>
<gene>
    <name evidence="1" type="ORF">CPUR_03690</name>
</gene>
<dbReference type="InterPro" id="IPR051055">
    <property type="entry name" value="PIF1_helicase"/>
</dbReference>
<organism evidence="1 2">
    <name type="scientific">Claviceps purpurea (strain 20.1)</name>
    <name type="common">Ergot fungus</name>
    <name type="synonym">Sphacelia segetum</name>
    <dbReference type="NCBI Taxonomy" id="1111077"/>
    <lineage>
        <taxon>Eukaryota</taxon>
        <taxon>Fungi</taxon>
        <taxon>Dikarya</taxon>
        <taxon>Ascomycota</taxon>
        <taxon>Pezizomycotina</taxon>
        <taxon>Sordariomycetes</taxon>
        <taxon>Hypocreomycetidae</taxon>
        <taxon>Hypocreales</taxon>
        <taxon>Clavicipitaceae</taxon>
        <taxon>Claviceps</taxon>
    </lineage>
</organism>
<keyword evidence="2" id="KW-1185">Reference proteome</keyword>
<comment type="caution">
    <text evidence="1">The sequence shown here is derived from an EMBL/GenBank/DDBJ whole genome shotgun (WGS) entry which is preliminary data.</text>
</comment>
<dbReference type="SUPFAM" id="SSF52540">
    <property type="entry name" value="P-loop containing nucleoside triphosphate hydrolases"/>
    <property type="match status" value="1"/>
</dbReference>
<dbReference type="InterPro" id="IPR027417">
    <property type="entry name" value="P-loop_NTPase"/>
</dbReference>
<protein>
    <submittedName>
        <fullName evidence="1">Uncharacterized protein</fullName>
    </submittedName>
</protein>
<dbReference type="PANTHER" id="PTHR47642:SF6">
    <property type="entry name" value="ATP-DEPENDENT DNA HELICASE"/>
    <property type="match status" value="1"/>
</dbReference>
<dbReference type="STRING" id="1111077.M1VVN7"/>
<accession>M1VVN7</accession>
<dbReference type="PANTHER" id="PTHR47642">
    <property type="entry name" value="ATP-DEPENDENT DNA HELICASE"/>
    <property type="match status" value="1"/>
</dbReference>
<reference evidence="1 2" key="1">
    <citation type="journal article" date="2013" name="PLoS Genet.">
        <title>Plant-symbiotic fungi as chemical engineers: Multi-genome analysis of the Clavicipitaceae reveals dynamics of alkaloid loci.</title>
        <authorList>
            <person name="Schardl C.L."/>
            <person name="Young C.A."/>
            <person name="Hesse U."/>
            <person name="Amyotte S.G."/>
            <person name="Andreeva K."/>
            <person name="Calie P.J."/>
            <person name="Fleetwood D.J."/>
            <person name="Haws D.C."/>
            <person name="Moore N."/>
            <person name="Oeser B."/>
            <person name="Panaccione D.G."/>
            <person name="Schweri K.K."/>
            <person name="Voisey C.R."/>
            <person name="Farman M.L."/>
            <person name="Jaromczyk J.W."/>
            <person name="Roe B.A."/>
            <person name="O'Sullivan D.M."/>
            <person name="Scott B."/>
            <person name="Tudzynski P."/>
            <person name="An Z."/>
            <person name="Arnaoudova E.G."/>
            <person name="Bullock C.T."/>
            <person name="Charlton N.D."/>
            <person name="Chen L."/>
            <person name="Cox M."/>
            <person name="Dinkins R.D."/>
            <person name="Florea S."/>
            <person name="Glenn A.E."/>
            <person name="Gordon A."/>
            <person name="Gueldener U."/>
            <person name="Harris D.R."/>
            <person name="Hollin W."/>
            <person name="Jaromczyk J."/>
            <person name="Johnson R.D."/>
            <person name="Khan A.K."/>
            <person name="Leistner E."/>
            <person name="Leuchtmann A."/>
            <person name="Li C."/>
            <person name="Liu J."/>
            <person name="Liu J."/>
            <person name="Liu M."/>
            <person name="Mace W."/>
            <person name="Machado C."/>
            <person name="Nagabhyru P."/>
            <person name="Pan J."/>
            <person name="Schmid J."/>
            <person name="Sugawara K."/>
            <person name="Steiner U."/>
            <person name="Takach J.E."/>
            <person name="Tanaka E."/>
            <person name="Webb J.S."/>
            <person name="Wilson E.V."/>
            <person name="Wiseman J.L."/>
            <person name="Yoshida R."/>
            <person name="Zeng Z."/>
        </authorList>
    </citation>
    <scope>NUCLEOTIDE SEQUENCE [LARGE SCALE GENOMIC DNA]</scope>
    <source>
        <strain evidence="1 2">20.1</strain>
    </source>
</reference>
<evidence type="ECO:0000313" key="2">
    <source>
        <dbReference type="Proteomes" id="UP000016801"/>
    </source>
</evidence>
<name>M1VVN7_CLAP2</name>
<evidence type="ECO:0000313" key="1">
    <source>
        <dbReference type="EMBL" id="CCE29842.1"/>
    </source>
</evidence>
<dbReference type="EMBL" id="CAGA01000017">
    <property type="protein sequence ID" value="CCE29842.1"/>
    <property type="molecule type" value="Genomic_DNA"/>
</dbReference>
<dbReference type="VEuPathDB" id="FungiDB:CPUR_03690"/>
<dbReference type="AlphaFoldDB" id="M1VVN7"/>
<dbReference type="Proteomes" id="UP000016801">
    <property type="component" value="Unassembled WGS sequence"/>
</dbReference>
<dbReference type="HOGENOM" id="CLU_1250554_0_0_1"/>
<dbReference type="OrthoDB" id="432234at2759"/>
<proteinExistence type="predicted"/>